<dbReference type="eggNOG" id="ENOG502T7EB">
    <property type="taxonomic scope" value="Eukaryota"/>
</dbReference>
<gene>
    <name evidence="2" type="ORF">MAC_00466</name>
</gene>
<evidence type="ECO:0000313" key="2">
    <source>
        <dbReference type="EMBL" id="EFY93228.1"/>
    </source>
</evidence>
<keyword evidence="3" id="KW-1185">Reference proteome</keyword>
<dbReference type="Proteomes" id="UP000002499">
    <property type="component" value="Unassembled WGS sequence"/>
</dbReference>
<dbReference type="InParanoid" id="E9DS68"/>
<sequence>MGRGNPFSSGTLSPGPEDAGDNSPSDSSRGGVSRKRKNEQDHRPGKAPRIEALNATSVDPDSHWQSIAFFHEVIANAPHASLKYSSLNDEQKLILALGARNLFLATCRSGSARETDKKILERMIDLLDGDQDPAFVGGLSVSFYPSRGYTVLKYIEDLDNKVRDRAVNHFAQVMKAPRLFAVFVNPAELSYHNFENIVPLDKWVEGRTGMRQAEAVDGMDLGLKSVARLGRNKEVFTAVLEGEHGTSLLKEISGLSLYVAPLNRGTRGGQRFIFHSAILSEVLTRAVKTSGLLDVVGDGELADSFEFVNYVFRSNKFAPGDGNFENHLDTPYYDRARNHVSKYTLLVYLSAGQNAPLLRVQDVDMNSVEEMTCVIFDQRYRHEGRPFIQGDKVFLRTELIFKDENLKRDDRISQPFSTACYMTGQSLLDKQLASYAHECFERANSLHWSLDKTVSEPVYLLKRFHGLGFVTNGYNYWFPKCESMNLKDYAAISVLDYFNCKLGKQPFRSLAESTTVKERFGSSADVWKYLSARRPGKTTPLRRLEKAHLDGLIKRAPDEPLVGLEAGDGHDLAGLKGEDVQNPCCFMHTHPLFNPWKSRDVMDLYDKCSNYTRGKLLCAPVMMLDREVVLNEENIQVAGNRVHVLQDVNKEALPPLNFAACWSDAPMPEAFITLDREVPAPKLLVPPIQWHEFEQGFELVVDFFRNDWMVGVDGARVVPVPRVTQRPVEEGENPFFERLVDEDGEVDGGLGESDD</sequence>
<dbReference type="AlphaFoldDB" id="E9DS68"/>
<organism evidence="3">
    <name type="scientific">Metarhizium acridum (strain CQMa 102)</name>
    <dbReference type="NCBI Taxonomy" id="655827"/>
    <lineage>
        <taxon>Eukaryota</taxon>
        <taxon>Fungi</taxon>
        <taxon>Dikarya</taxon>
        <taxon>Ascomycota</taxon>
        <taxon>Pezizomycotina</taxon>
        <taxon>Sordariomycetes</taxon>
        <taxon>Hypocreomycetidae</taxon>
        <taxon>Hypocreales</taxon>
        <taxon>Clavicipitaceae</taxon>
        <taxon>Metarhizium</taxon>
    </lineage>
</organism>
<proteinExistence type="predicted"/>
<feature type="compositionally biased region" description="Polar residues" evidence="1">
    <location>
        <begin position="1"/>
        <end position="12"/>
    </location>
</feature>
<dbReference type="OrthoDB" id="5127183at2759"/>
<dbReference type="EMBL" id="GL698471">
    <property type="protein sequence ID" value="EFY93228.1"/>
    <property type="molecule type" value="Genomic_DNA"/>
</dbReference>
<protein>
    <submittedName>
        <fullName evidence="2">Uncharacterized protein</fullName>
    </submittedName>
</protein>
<dbReference type="KEGG" id="maw:19244777"/>
<dbReference type="GeneID" id="19244777"/>
<name>E9DS68_METAQ</name>
<evidence type="ECO:0000256" key="1">
    <source>
        <dbReference type="SAM" id="MobiDB-lite"/>
    </source>
</evidence>
<evidence type="ECO:0000313" key="3">
    <source>
        <dbReference type="Proteomes" id="UP000002499"/>
    </source>
</evidence>
<accession>E9DS68</accession>
<dbReference type="HOGENOM" id="CLU_376857_0_0_1"/>
<feature type="region of interest" description="Disordered" evidence="1">
    <location>
        <begin position="1"/>
        <end position="56"/>
    </location>
</feature>
<reference evidence="2 3" key="1">
    <citation type="journal article" date="2011" name="PLoS Genet.">
        <title>Genome sequencing and comparative transcriptomics of the model entomopathogenic fungi Metarhizium anisopliae and M. acridum.</title>
        <authorList>
            <person name="Gao Q."/>
            <person name="Jin K."/>
            <person name="Ying S.H."/>
            <person name="Zhang Y."/>
            <person name="Xiao G."/>
            <person name="Shang Y."/>
            <person name="Duan Z."/>
            <person name="Hu X."/>
            <person name="Xie X.Q."/>
            <person name="Zhou G."/>
            <person name="Peng G."/>
            <person name="Luo Z."/>
            <person name="Huang W."/>
            <person name="Wang B."/>
            <person name="Fang W."/>
            <person name="Wang S."/>
            <person name="Zhong Y."/>
            <person name="Ma L.J."/>
            <person name="St Leger R.J."/>
            <person name="Zhao G.P."/>
            <person name="Pei Y."/>
            <person name="Feng M.G."/>
            <person name="Xia Y."/>
            <person name="Wang C."/>
        </authorList>
    </citation>
    <scope>NUCLEOTIDE SEQUENCE [LARGE SCALE GENOMIC DNA]</scope>
    <source>
        <strain evidence="2 3">CQMa 102</strain>
    </source>
</reference>
<dbReference type="OMA" id="SYAHECF"/>